<keyword evidence="2" id="KW-1185">Reference proteome</keyword>
<organism evidence="1 2">
    <name type="scientific">Colletotrichum truncatum</name>
    <name type="common">Anthracnose fungus</name>
    <name type="synonym">Colletotrichum capsici</name>
    <dbReference type="NCBI Taxonomy" id="5467"/>
    <lineage>
        <taxon>Eukaryota</taxon>
        <taxon>Fungi</taxon>
        <taxon>Dikarya</taxon>
        <taxon>Ascomycota</taxon>
        <taxon>Pezizomycotina</taxon>
        <taxon>Sordariomycetes</taxon>
        <taxon>Hypocreomycetidae</taxon>
        <taxon>Glomerellales</taxon>
        <taxon>Glomerellaceae</taxon>
        <taxon>Colletotrichum</taxon>
        <taxon>Colletotrichum truncatum species complex</taxon>
    </lineage>
</organism>
<comment type="caution">
    <text evidence="1">The sequence shown here is derived from an EMBL/GenBank/DDBJ whole genome shotgun (WGS) entry which is preliminary data.</text>
</comment>
<gene>
    <name evidence="1" type="ORF">CTRU02_202930</name>
</gene>
<protein>
    <submittedName>
        <fullName evidence="1">Short-chain dehydrogenase</fullName>
    </submittedName>
</protein>
<dbReference type="EMBL" id="VUJX02000001">
    <property type="protein sequence ID" value="KAL0945043.1"/>
    <property type="molecule type" value="Genomic_DNA"/>
</dbReference>
<dbReference type="Proteomes" id="UP000805649">
    <property type="component" value="Unassembled WGS sequence"/>
</dbReference>
<name>A0ACC3ZLY2_COLTU</name>
<sequence>MSSLWSTFFPSKPSFTETNLPDQSGKVLMITGASGGLGKELAKILFQKNAKIYMAARSKSKTTATIEEIKKLYPLSRGTLEYLYLDLTDLGTVKKSAEEFLAKESRLDVLWNNAGVMIPPQGSQTAQGYELQLGVNVLGPFLFTTLVRPALSTAAKSATKGSVRVVWVSSSAVAMAPSPPIDFNNMDYDRDESAMTKYTRSKAGTVLHANEFARRTIEDGIISISLDPGLYMTDLQRTMPRSQKLFVKVFGGEPINGAYTELFAGLSPAITEKDSGGWVVPNGRLKSGREDFRDSKLGKQYWEWTMAELQPYLQ</sequence>
<evidence type="ECO:0000313" key="1">
    <source>
        <dbReference type="EMBL" id="KAL0945043.1"/>
    </source>
</evidence>
<accession>A0ACC3ZLY2</accession>
<reference evidence="1 2" key="1">
    <citation type="journal article" date="2020" name="Phytopathology">
        <title>Genome Sequence Resources of Colletotrichum truncatum, C. plurivorum, C. musicola, and C. sojae: Four Species Pathogenic to Soybean (Glycine max).</title>
        <authorList>
            <person name="Rogerio F."/>
            <person name="Boufleur T.R."/>
            <person name="Ciampi-Guillardi M."/>
            <person name="Sukno S.A."/>
            <person name="Thon M.R."/>
            <person name="Massola Junior N.S."/>
            <person name="Baroncelli R."/>
        </authorList>
    </citation>
    <scope>NUCLEOTIDE SEQUENCE [LARGE SCALE GENOMIC DNA]</scope>
    <source>
        <strain evidence="1 2">CMES1059</strain>
    </source>
</reference>
<evidence type="ECO:0000313" key="2">
    <source>
        <dbReference type="Proteomes" id="UP000805649"/>
    </source>
</evidence>
<proteinExistence type="predicted"/>